<dbReference type="CDD" id="cd04496">
    <property type="entry name" value="SSB_OBF"/>
    <property type="match status" value="1"/>
</dbReference>
<dbReference type="Pfam" id="PF00436">
    <property type="entry name" value="SSB"/>
    <property type="match status" value="1"/>
</dbReference>
<comment type="caution">
    <text evidence="2">Lacks conserved residue(s) required for the propagation of feature annotation.</text>
</comment>
<reference evidence="4 5" key="1">
    <citation type="submission" date="2016-06" db="EMBL/GenBank/DDBJ databases">
        <title>Domibacillus iocasae genome sequencing.</title>
        <authorList>
            <person name="Verma A."/>
            <person name="Pal Y."/>
            <person name="Ojha A.K."/>
            <person name="Krishnamurthi S."/>
        </authorList>
    </citation>
    <scope>NUCLEOTIDE SEQUENCE [LARGE SCALE GENOMIC DNA]</scope>
    <source>
        <strain evidence="4 5">DSM 29979</strain>
    </source>
</reference>
<dbReference type="InterPro" id="IPR012340">
    <property type="entry name" value="NA-bd_OB-fold"/>
</dbReference>
<evidence type="ECO:0000256" key="3">
    <source>
        <dbReference type="PIRNR" id="PIRNR002070"/>
    </source>
</evidence>
<dbReference type="SUPFAM" id="SSF50249">
    <property type="entry name" value="Nucleic acid-binding proteins"/>
    <property type="match status" value="1"/>
</dbReference>
<accession>A0A1E7DPQ2</accession>
<dbReference type="InterPro" id="IPR000424">
    <property type="entry name" value="Primosome_PriB/ssb"/>
</dbReference>
<dbReference type="OrthoDB" id="9809878at2"/>
<dbReference type="GO" id="GO:0009295">
    <property type="term" value="C:nucleoid"/>
    <property type="evidence" value="ECO:0007669"/>
    <property type="project" value="TreeGrafter"/>
</dbReference>
<dbReference type="GO" id="GO:0006260">
    <property type="term" value="P:DNA replication"/>
    <property type="evidence" value="ECO:0007669"/>
    <property type="project" value="InterPro"/>
</dbReference>
<protein>
    <recommendedName>
        <fullName evidence="2 3">Single-stranded DNA-binding protein</fullName>
        <shortName evidence="2">SSB</shortName>
    </recommendedName>
</protein>
<evidence type="ECO:0000313" key="4">
    <source>
        <dbReference type="EMBL" id="OES45051.1"/>
    </source>
</evidence>
<gene>
    <name evidence="4" type="ORF">BA724_06535</name>
</gene>
<dbReference type="HAMAP" id="MF_00984">
    <property type="entry name" value="SSB"/>
    <property type="match status" value="1"/>
</dbReference>
<evidence type="ECO:0000256" key="2">
    <source>
        <dbReference type="HAMAP-Rule" id="MF_00984"/>
    </source>
</evidence>
<proteinExistence type="inferred from homology"/>
<keyword evidence="5" id="KW-1185">Reference proteome</keyword>
<evidence type="ECO:0000313" key="5">
    <source>
        <dbReference type="Proteomes" id="UP000095658"/>
    </source>
</evidence>
<dbReference type="GO" id="GO:0003697">
    <property type="term" value="F:single-stranded DNA binding"/>
    <property type="evidence" value="ECO:0007669"/>
    <property type="project" value="UniProtKB-UniRule"/>
</dbReference>
<dbReference type="InterPro" id="IPR011344">
    <property type="entry name" value="ssDNA-bd"/>
</dbReference>
<dbReference type="Gene3D" id="2.40.50.140">
    <property type="entry name" value="Nucleic acid-binding proteins"/>
    <property type="match status" value="1"/>
</dbReference>
<dbReference type="AlphaFoldDB" id="A0A1E7DPQ2"/>
<dbReference type="PANTHER" id="PTHR10302:SF27">
    <property type="entry name" value="SINGLE-STRANDED DNA-BINDING PROTEIN"/>
    <property type="match status" value="1"/>
</dbReference>
<dbReference type="Proteomes" id="UP000095658">
    <property type="component" value="Unassembled WGS sequence"/>
</dbReference>
<sequence>MINQVTLVGRLTKHPEVKHTADGTPLLQTTIAVSRPYRNAKGETDTDFIYCSVWGRLAETAAKYSEKGSLVAVLGMIQTRNYKDSNGKTVYVTEVLVQTIRFLSKKHQETETKEVPEFIQTVPLI</sequence>
<dbReference type="PANTHER" id="PTHR10302">
    <property type="entry name" value="SINGLE-STRANDED DNA-BINDING PROTEIN"/>
    <property type="match status" value="1"/>
</dbReference>
<dbReference type="EMBL" id="MAMP01000021">
    <property type="protein sequence ID" value="OES45051.1"/>
    <property type="molecule type" value="Genomic_DNA"/>
</dbReference>
<comment type="caution">
    <text evidence="4">The sequence shown here is derived from an EMBL/GenBank/DDBJ whole genome shotgun (WGS) entry which is preliminary data.</text>
</comment>
<name>A0A1E7DPQ2_9BACI</name>
<comment type="subunit">
    <text evidence="2">Homotetramer.</text>
</comment>
<keyword evidence="1 2" id="KW-0238">DNA-binding</keyword>
<dbReference type="STRING" id="1714016.BA724_06535"/>
<dbReference type="PROSITE" id="PS50935">
    <property type="entry name" value="SSB"/>
    <property type="match status" value="1"/>
</dbReference>
<dbReference type="NCBIfam" id="TIGR00621">
    <property type="entry name" value="ssb"/>
    <property type="match status" value="1"/>
</dbReference>
<evidence type="ECO:0000256" key="1">
    <source>
        <dbReference type="ARBA" id="ARBA00023125"/>
    </source>
</evidence>
<dbReference type="RefSeq" id="WP_069938673.1">
    <property type="nucleotide sequence ID" value="NZ_MAMP01000021.1"/>
</dbReference>
<organism evidence="4 5">
    <name type="scientific">Domibacillus iocasae</name>
    <dbReference type="NCBI Taxonomy" id="1714016"/>
    <lineage>
        <taxon>Bacteria</taxon>
        <taxon>Bacillati</taxon>
        <taxon>Bacillota</taxon>
        <taxon>Bacilli</taxon>
        <taxon>Bacillales</taxon>
        <taxon>Bacillaceae</taxon>
        <taxon>Domibacillus</taxon>
    </lineage>
</organism>
<dbReference type="PIRSF" id="PIRSF002070">
    <property type="entry name" value="SSB"/>
    <property type="match status" value="1"/>
</dbReference>